<dbReference type="PANTHER" id="PTHR33371:SF18">
    <property type="entry name" value="MCE-FAMILY PROTEIN MCE3C"/>
    <property type="match status" value="1"/>
</dbReference>
<comment type="caution">
    <text evidence="3">The sequence shown here is derived from an EMBL/GenBank/DDBJ whole genome shotgun (WGS) entry which is preliminary data.</text>
</comment>
<dbReference type="PANTHER" id="PTHR33371">
    <property type="entry name" value="INTERMEMBRANE PHOSPHOLIPID TRANSPORT SYSTEM BINDING PROTEIN MLAD-RELATED"/>
    <property type="match status" value="1"/>
</dbReference>
<dbReference type="EMBL" id="VBUU01000021">
    <property type="protein sequence ID" value="TLG05294.1"/>
    <property type="molecule type" value="Genomic_DNA"/>
</dbReference>
<keyword evidence="1" id="KW-0472">Membrane</keyword>
<dbReference type="AlphaFoldDB" id="A0A5R8PB62"/>
<organism evidence="3 4">
    <name type="scientific">Nocardia cyriacigeorgica</name>
    <dbReference type="NCBI Taxonomy" id="135487"/>
    <lineage>
        <taxon>Bacteria</taxon>
        <taxon>Bacillati</taxon>
        <taxon>Actinomycetota</taxon>
        <taxon>Actinomycetes</taxon>
        <taxon>Mycobacteriales</taxon>
        <taxon>Nocardiaceae</taxon>
        <taxon>Nocardia</taxon>
    </lineage>
</organism>
<sequence length="346" mass="37129">MPTLTWFRQDLLPALRSVFTAKSERDAELRWGVAGICGVIVLLAAIGAVYVTAKNDGRSYAAELPEAGAIRTGDDVRVAGIVVGKVTSLTLLPDRVRMEFTVDDEVFVGDQTALDLRMLTLVGGYYVAVEPMGTEPLGDTVIPQERVGLPYNLTQAFQDAVQPVRQIDGTVFRQDLAALAESIGQSPDSIRAVIDAANSLVDVMNKQNADISQTLAVADEYLSALNANSDVLVQLVMTLQGLENIIQNNKFQAQQSLDDLATVLEAVGPLGRVWDDTLKHRAQPLADAIPRLQQLGDHLGGLLDSIRTLEQRLLPFLPPGGGMTVDQSAATIRPSSFCVPVPGGTC</sequence>
<dbReference type="GO" id="GO:0005576">
    <property type="term" value="C:extracellular region"/>
    <property type="evidence" value="ECO:0007669"/>
    <property type="project" value="TreeGrafter"/>
</dbReference>
<feature type="transmembrane region" description="Helical" evidence="1">
    <location>
        <begin position="31"/>
        <end position="51"/>
    </location>
</feature>
<feature type="domain" description="Mce/MlaD" evidence="2">
    <location>
        <begin position="57"/>
        <end position="131"/>
    </location>
</feature>
<proteinExistence type="predicted"/>
<evidence type="ECO:0000313" key="4">
    <source>
        <dbReference type="Proteomes" id="UP000308349"/>
    </source>
</evidence>
<dbReference type="OrthoDB" id="4379218at2"/>
<dbReference type="Pfam" id="PF02470">
    <property type="entry name" value="MlaD"/>
    <property type="match status" value="1"/>
</dbReference>
<evidence type="ECO:0000313" key="3">
    <source>
        <dbReference type="EMBL" id="TLG05294.1"/>
    </source>
</evidence>
<dbReference type="RefSeq" id="WP_138457317.1">
    <property type="nucleotide sequence ID" value="NZ_VBUU01000021.1"/>
</dbReference>
<reference evidence="3 4" key="1">
    <citation type="submission" date="2019-05" db="EMBL/GenBank/DDBJ databases">
        <title>Genomes sequences of two Nocardia cyriacigeorgica environmental isolates, type strains Nocardia asteroides ATCC 19247 and Nocardia cyriacigeorgica DSM 44484.</title>
        <authorList>
            <person name="Vautrin F."/>
            <person name="Bergeron E."/>
            <person name="Dubost A."/>
            <person name="Abrouk D."/>
            <person name="Rodriguez Nava V."/>
            <person name="Pujic P."/>
        </authorList>
    </citation>
    <scope>NUCLEOTIDE SEQUENCE [LARGE SCALE GENOMIC DNA]</scope>
    <source>
        <strain evidence="3 4">EML 1456</strain>
    </source>
</reference>
<evidence type="ECO:0000256" key="1">
    <source>
        <dbReference type="SAM" id="Phobius"/>
    </source>
</evidence>
<dbReference type="Proteomes" id="UP000308349">
    <property type="component" value="Unassembled WGS sequence"/>
</dbReference>
<dbReference type="InterPro" id="IPR003399">
    <property type="entry name" value="Mce/MlaD"/>
</dbReference>
<dbReference type="InterPro" id="IPR052336">
    <property type="entry name" value="MlaD_Phospholipid_Transporter"/>
</dbReference>
<accession>A0A5R8PB62</accession>
<keyword evidence="1" id="KW-0812">Transmembrane</keyword>
<keyword evidence="1" id="KW-1133">Transmembrane helix</keyword>
<evidence type="ECO:0000259" key="2">
    <source>
        <dbReference type="Pfam" id="PF02470"/>
    </source>
</evidence>
<protein>
    <submittedName>
        <fullName evidence="3">MCE family protein</fullName>
    </submittedName>
</protein>
<name>A0A5R8PB62_9NOCA</name>
<gene>
    <name evidence="3" type="ORF">FEK35_19170</name>
</gene>